<evidence type="ECO:0000256" key="5">
    <source>
        <dbReference type="PROSITE-ProRule" id="PRU00560"/>
    </source>
</evidence>
<evidence type="ECO:0000259" key="6">
    <source>
        <dbReference type="PROSITE" id="PS51198"/>
    </source>
</evidence>
<accession>G0GAR2</accession>
<dbReference type="CDD" id="cd19067">
    <property type="entry name" value="PfuEndoQ-like"/>
    <property type="match status" value="1"/>
</dbReference>
<dbReference type="AlphaFoldDB" id="G0GAR2"/>
<reference evidence="7 8" key="1">
    <citation type="submission" date="2011-06" db="EMBL/GenBank/DDBJ databases">
        <title>The complete genome of Spirochaeta thermophila DSM 6578.</title>
        <authorList>
            <consortium name="US DOE Joint Genome Institute (JGI-PGF)"/>
            <person name="Lucas S."/>
            <person name="Lapidus A."/>
            <person name="Bruce D."/>
            <person name="Goodwin L."/>
            <person name="Pitluck S."/>
            <person name="Peters L."/>
            <person name="Kyrpides N."/>
            <person name="Mavromatis K."/>
            <person name="Ivanova N."/>
            <person name="Mikailova N."/>
            <person name="Pagani I."/>
            <person name="Chertkov O."/>
            <person name="Detter J.C."/>
            <person name="Tapia R."/>
            <person name="Han C."/>
            <person name="Land M."/>
            <person name="Hauser L."/>
            <person name="Markowitz V."/>
            <person name="Cheng J.-F."/>
            <person name="Hugenholtz P."/>
            <person name="Woyke T."/>
            <person name="Wu D."/>
            <person name="Spring S."/>
            <person name="Merkhoffer B."/>
            <person name="Schneider S."/>
            <person name="Klenk H.-P."/>
            <person name="Eisen J.A."/>
        </authorList>
    </citation>
    <scope>NUCLEOTIDE SEQUENCE [LARGE SCALE GENOMIC DNA]</scope>
    <source>
        <strain evidence="8">ATCC 700085 / DSM 6578 / Z-1203</strain>
    </source>
</reference>
<dbReference type="SUPFAM" id="SSF52540">
    <property type="entry name" value="P-loop containing nucleoside triphosphate hydrolases"/>
    <property type="match status" value="1"/>
</dbReference>
<keyword evidence="2 5" id="KW-0378">Hydrolase</keyword>
<dbReference type="GO" id="GO:0004386">
    <property type="term" value="F:helicase activity"/>
    <property type="evidence" value="ECO:0007669"/>
    <property type="project" value="UniProtKB-UniRule"/>
</dbReference>
<keyword evidence="4 5" id="KW-0067">ATP-binding</keyword>
<dbReference type="SUPFAM" id="SSF89550">
    <property type="entry name" value="PHP domain-like"/>
    <property type="match status" value="1"/>
</dbReference>
<keyword evidence="1 5" id="KW-0547">Nucleotide-binding</keyword>
<dbReference type="Proteomes" id="UP000007254">
    <property type="component" value="Chromosome"/>
</dbReference>
<evidence type="ECO:0000313" key="7">
    <source>
        <dbReference type="EMBL" id="AEJ61808.1"/>
    </source>
</evidence>
<dbReference type="InterPro" id="IPR016195">
    <property type="entry name" value="Pol/histidinol_Pase-like"/>
</dbReference>
<evidence type="ECO:0000313" key="8">
    <source>
        <dbReference type="Proteomes" id="UP000007254"/>
    </source>
</evidence>
<dbReference type="PANTHER" id="PTHR40084:SF1">
    <property type="entry name" value="PHOSPHOTRANSFERASE"/>
    <property type="match status" value="1"/>
</dbReference>
<dbReference type="OrthoDB" id="9810135at2"/>
<dbReference type="Gene3D" id="3.20.20.140">
    <property type="entry name" value="Metal-dependent hydrolases"/>
    <property type="match status" value="1"/>
</dbReference>
<keyword evidence="8" id="KW-1185">Reference proteome</keyword>
<dbReference type="PANTHER" id="PTHR40084">
    <property type="entry name" value="PHOSPHOHYDROLASE, PHP FAMILY"/>
    <property type="match status" value="1"/>
</dbReference>
<dbReference type="Pfam" id="PF13361">
    <property type="entry name" value="UvrD_C"/>
    <property type="match status" value="1"/>
</dbReference>
<keyword evidence="3 5" id="KW-0347">Helicase</keyword>
<dbReference type="HOGENOM" id="CLU_005571_0_0_12"/>
<dbReference type="Gene3D" id="1.10.10.160">
    <property type="match status" value="1"/>
</dbReference>
<dbReference type="GO" id="GO:0005524">
    <property type="term" value="F:ATP binding"/>
    <property type="evidence" value="ECO:0007669"/>
    <property type="project" value="UniProtKB-UniRule"/>
</dbReference>
<dbReference type="CDD" id="cd17932">
    <property type="entry name" value="DEXQc_UvrD"/>
    <property type="match status" value="1"/>
</dbReference>
<evidence type="ECO:0000256" key="2">
    <source>
        <dbReference type="ARBA" id="ARBA00022801"/>
    </source>
</evidence>
<gene>
    <name evidence="7" type="ordered locus">Spith_1546</name>
</gene>
<evidence type="ECO:0000256" key="4">
    <source>
        <dbReference type="ARBA" id="ARBA00022840"/>
    </source>
</evidence>
<protein>
    <submittedName>
        <fullName evidence="7">UvrD/REP helicase</fullName>
    </submittedName>
</protein>
<dbReference type="RefSeq" id="WP_014625139.1">
    <property type="nucleotide sequence ID" value="NC_017583.1"/>
</dbReference>
<dbReference type="InterPro" id="IPR027417">
    <property type="entry name" value="P-loop_NTPase"/>
</dbReference>
<sequence>MRFIADLHTHSRFSRGTSKFLTPQLLDLWARVKGITVVGTGDCTHPGWRKELSEVLEPAEEGLFVLRREALPTPAQAGEIAFALDRAPTRFVLSGEISTIYSAESSDGKRVRKVHHVVLFPSFEAAERFSRALERRGNLASDGRPILGIDSRDLVEMALDAHPGVIFIPAHIWTPWFSVLGSKSGFDSIEECYRDLSSEIFAVETGLSSDPPMNWLCSFLDRFTLVSNSDAHSAGNLGREANLFDTELSFPAMREALKTRKGFLGTVEFFPEEGKYHLDGHRKCGVCLTPVETLEREGRCPVCGRPLTVGVMNRVVQLADRDLIEPERFPPFYSLVPLDEVVAEVEGKGVQSKGVKGRYFDLVRKLGGELQVLLEVPVEEIIRVDGWVAEGVVRMRARRVWVREGFDGQYGVVRVFPEGWRPEGGLFGRDQAPEVPVRPLLAFDPGMLSRVKGREEGGAVVEGGLTGVQREVVRVGDGALCVVAGPGAGKTRVLVERVARLVAEGEGGITVLTFTRKAAEELKARLQGTCGAEGVWAGTFHAWAYECLVRFHREAGYEVPPVVLDEEERREVWEEACGRVGAGRVGLGRLERLKREGMRPEEVEGVVGEVWRVYEGVLAERGACDVDDLLLRAARLIDEVEGVREWVRGRCRWVLVDEAQDLNAAQYELLVRMAPGGEGVVCMIGDPAQAIYGFRGASPEWMDRFVEEYGARVVRLEESFRCPAEVLEVAEGVLGEGVGRRMRARGGGGRVSAWECASPESEAEFIARQIEQRLGGTTFFSFDSEVVEDEGGVAPEEIGVLCRTHLVMDVLEEAFRNHGIPYRRVGEGVRLSRGARERLARVMGEGGVWERAAGEVGGGVGRRWGLEGEDLRVWEELVGRFPHLPVRELVADCLAGGMEGVEGRKGEVSLLSMHAAKGLEFEVVFIPACEAGLVPFSLFPTEGSDEEEERRLLYVALTRAKREVVLTMARRRTLKGRILPGAPSPLLAHLPWRPAPLPDRGPRQYTLF</sequence>
<dbReference type="Gene3D" id="3.40.50.300">
    <property type="entry name" value="P-loop containing nucleotide triphosphate hydrolases"/>
    <property type="match status" value="3"/>
</dbReference>
<feature type="domain" description="UvrD-like helicase ATP-binding" evidence="6">
    <location>
        <begin position="463"/>
        <end position="723"/>
    </location>
</feature>
<dbReference type="InterPro" id="IPR014016">
    <property type="entry name" value="UvrD-like_ATP-bd"/>
</dbReference>
<name>G0GAR2_WINT7</name>
<feature type="binding site" evidence="5">
    <location>
        <begin position="484"/>
        <end position="491"/>
    </location>
    <ligand>
        <name>ATP</name>
        <dbReference type="ChEBI" id="CHEBI:30616"/>
    </ligand>
</feature>
<dbReference type="EMBL" id="CP002903">
    <property type="protein sequence ID" value="AEJ61808.1"/>
    <property type="molecule type" value="Genomic_DNA"/>
</dbReference>
<evidence type="ECO:0000256" key="3">
    <source>
        <dbReference type="ARBA" id="ARBA00022806"/>
    </source>
</evidence>
<dbReference type="GO" id="GO:0016787">
    <property type="term" value="F:hydrolase activity"/>
    <property type="evidence" value="ECO:0007669"/>
    <property type="project" value="UniProtKB-UniRule"/>
</dbReference>
<organism evidence="7 8">
    <name type="scientific">Winmispira thermophila (strain ATCC 700085 / DSM 6578 / Z-1203)</name>
    <name type="common">Spirochaeta thermophila</name>
    <dbReference type="NCBI Taxonomy" id="869211"/>
    <lineage>
        <taxon>Bacteria</taxon>
        <taxon>Pseudomonadati</taxon>
        <taxon>Spirochaetota</taxon>
        <taxon>Spirochaetia</taxon>
        <taxon>Winmispirales</taxon>
        <taxon>Winmispiraceae</taxon>
        <taxon>Winmispira</taxon>
    </lineage>
</organism>
<dbReference type="InterPro" id="IPR014017">
    <property type="entry name" value="DNA_helicase_UvrD-like_C"/>
</dbReference>
<proteinExistence type="predicted"/>
<dbReference type="GO" id="GO:0140097">
    <property type="term" value="F:catalytic activity, acting on DNA"/>
    <property type="evidence" value="ECO:0007669"/>
    <property type="project" value="UniProtKB-ARBA"/>
</dbReference>
<dbReference type="Pfam" id="PF00580">
    <property type="entry name" value="UvrD-helicase"/>
    <property type="match status" value="1"/>
</dbReference>
<dbReference type="InterPro" id="IPR013986">
    <property type="entry name" value="DExx_box_DNA_helicase_dom_sf"/>
</dbReference>
<dbReference type="PROSITE" id="PS51198">
    <property type="entry name" value="UVRD_HELICASE_ATP_BIND"/>
    <property type="match status" value="1"/>
</dbReference>
<evidence type="ECO:0000256" key="1">
    <source>
        <dbReference type="ARBA" id="ARBA00022741"/>
    </source>
</evidence>
<dbReference type="STRING" id="869211.Spith_1546"/>
<dbReference type="KEGG" id="stq:Spith_1546"/>